<dbReference type="AlphaFoldDB" id="A0A0C9RS88"/>
<organism evidence="11">
    <name type="scientific">Wollemia nobilis</name>
    <dbReference type="NCBI Taxonomy" id="56998"/>
    <lineage>
        <taxon>Eukaryota</taxon>
        <taxon>Viridiplantae</taxon>
        <taxon>Streptophyta</taxon>
        <taxon>Embryophyta</taxon>
        <taxon>Tracheophyta</taxon>
        <taxon>Spermatophyta</taxon>
        <taxon>Pinopsida</taxon>
        <taxon>Pinidae</taxon>
        <taxon>Conifers II</taxon>
        <taxon>Araucariales</taxon>
        <taxon>Araucariaceae</taxon>
        <taxon>Wollemia</taxon>
    </lineage>
</organism>
<evidence type="ECO:0000256" key="3">
    <source>
        <dbReference type="ARBA" id="ARBA00022473"/>
    </source>
</evidence>
<evidence type="ECO:0000256" key="8">
    <source>
        <dbReference type="ARBA" id="ARBA00073371"/>
    </source>
</evidence>
<evidence type="ECO:0000256" key="6">
    <source>
        <dbReference type="ARBA" id="ARBA00023274"/>
    </source>
</evidence>
<dbReference type="SUPFAM" id="SSF55920">
    <property type="entry name" value="Creatinase/aminopeptidase"/>
    <property type="match status" value="1"/>
</dbReference>
<dbReference type="EMBL" id="GCHU01015369">
    <property type="protein sequence ID" value="JAG86439.1"/>
    <property type="molecule type" value="Transcribed_RNA"/>
</dbReference>
<dbReference type="GO" id="GO:1990904">
    <property type="term" value="C:ribonucleoprotein complex"/>
    <property type="evidence" value="ECO:0007669"/>
    <property type="project" value="UniProtKB-KW"/>
</dbReference>
<dbReference type="FunFam" id="3.90.230.10:FF:000012">
    <property type="entry name" value="ERBB-3 BINDING PROTEIN 1"/>
    <property type="match status" value="1"/>
</dbReference>
<comment type="similarity">
    <text evidence="2">Belongs to the peptidase M24 family.</text>
</comment>
<proteinExistence type="inferred from homology"/>
<dbReference type="Gene3D" id="1.10.10.10">
    <property type="entry name" value="Winged helix-like DNA-binding domain superfamily/Winged helix DNA-binding domain"/>
    <property type="match status" value="1"/>
</dbReference>
<feature type="compositionally biased region" description="Basic residues" evidence="9">
    <location>
        <begin position="359"/>
        <end position="372"/>
    </location>
</feature>
<comment type="function">
    <text evidence="7">Binds RNA. Associates with 28S, 18S and 5.8S mature rRNAs, several rRNA precursors and probably U3 small nucleolar RNA. May be involved in regulation of intermediate and late steps of rRNA processing. May be involved in ribosome assembly. Required for expression of cell cycle genes such as CYCD3-1, RNR2A and CDKB1-1. Promotes, in a dose- and auxin-dependent manner, organ growth by stimulating both cell proliferation and expansion, via the regulation of RBR1 levels.</text>
</comment>
<dbReference type="InterPro" id="IPR036388">
    <property type="entry name" value="WH-like_DNA-bd_sf"/>
</dbReference>
<dbReference type="Pfam" id="PF00557">
    <property type="entry name" value="Peptidase_M24"/>
    <property type="match status" value="1"/>
</dbReference>
<evidence type="ECO:0000313" key="11">
    <source>
        <dbReference type="EMBL" id="JAG86439.1"/>
    </source>
</evidence>
<keyword evidence="4" id="KW-0694">RNA-binding</keyword>
<keyword evidence="3" id="KW-0217">Developmental protein</keyword>
<keyword evidence="6" id="KW-0687">Ribonucleoprotein</keyword>
<evidence type="ECO:0000259" key="10">
    <source>
        <dbReference type="Pfam" id="PF00557"/>
    </source>
</evidence>
<evidence type="ECO:0000256" key="4">
    <source>
        <dbReference type="ARBA" id="ARBA00022884"/>
    </source>
</evidence>
<dbReference type="InterPro" id="IPR047113">
    <property type="entry name" value="PA2G4/ARX1"/>
</dbReference>
<dbReference type="GO" id="GO:0051302">
    <property type="term" value="P:regulation of cell division"/>
    <property type="evidence" value="ECO:0007669"/>
    <property type="project" value="UniProtKB-ARBA"/>
</dbReference>
<dbReference type="Gene3D" id="3.90.230.10">
    <property type="entry name" value="Creatinase/methionine aminopeptidase superfamily"/>
    <property type="match status" value="1"/>
</dbReference>
<feature type="domain" description="Peptidase M24" evidence="10">
    <location>
        <begin position="22"/>
        <end position="225"/>
    </location>
</feature>
<dbReference type="InterPro" id="IPR036005">
    <property type="entry name" value="Creatinase/aminopeptidase-like"/>
</dbReference>
<protein>
    <recommendedName>
        <fullName evidence="8">ERBB-3 BINDING PROTEIN 1</fullName>
    </recommendedName>
</protein>
<accession>A0A0C9RS88</accession>
<evidence type="ECO:0000256" key="2">
    <source>
        <dbReference type="ARBA" id="ARBA00007319"/>
    </source>
</evidence>
<comment type="subcellular location">
    <subcellularLocation>
        <location evidence="1">Nucleus</location>
    </subcellularLocation>
</comment>
<dbReference type="GO" id="GO:0009734">
    <property type="term" value="P:auxin-activated signaling pathway"/>
    <property type="evidence" value="ECO:0007669"/>
    <property type="project" value="UniProtKB-ARBA"/>
</dbReference>
<dbReference type="PANTHER" id="PTHR10804">
    <property type="entry name" value="PROTEASE FAMILY M24 METHIONYL AMINOPEPTIDASE, AMINOPEPTIDASE P"/>
    <property type="match status" value="1"/>
</dbReference>
<reference evidence="11" key="1">
    <citation type="submission" date="2015-02" db="EMBL/GenBank/DDBJ databases">
        <title>A transcriptome of Wollemia nobilis - a relic of Gondwana.</title>
        <authorList>
            <person name="Chia J.Y."/>
            <person name="Leong Y.S."/>
            <person name="Abdul Karim S."/>
            <person name="Wan Azmi N."/>
            <person name="Hercus R."/>
            <person name="Croft L."/>
        </authorList>
    </citation>
    <scope>NUCLEOTIDE SEQUENCE</scope>
    <source>
        <strain evidence="11">MaeBrown</strain>
        <tissue evidence="11">Leaf</tissue>
    </source>
</reference>
<dbReference type="GO" id="GO:0003723">
    <property type="term" value="F:RNA binding"/>
    <property type="evidence" value="ECO:0007669"/>
    <property type="project" value="UniProtKB-KW"/>
</dbReference>
<dbReference type="InterPro" id="IPR000994">
    <property type="entry name" value="Pept_M24"/>
</dbReference>
<dbReference type="InterPro" id="IPR004545">
    <property type="entry name" value="PA2G4"/>
</dbReference>
<dbReference type="GO" id="GO:0005634">
    <property type="term" value="C:nucleus"/>
    <property type="evidence" value="ECO:0007669"/>
    <property type="project" value="UniProtKB-SubCell"/>
</dbReference>
<dbReference type="PRINTS" id="PR00599">
    <property type="entry name" value="MAPEPTIDASE"/>
</dbReference>
<evidence type="ECO:0000256" key="1">
    <source>
        <dbReference type="ARBA" id="ARBA00004123"/>
    </source>
</evidence>
<dbReference type="CDD" id="cd01089">
    <property type="entry name" value="PA2G4-like"/>
    <property type="match status" value="1"/>
</dbReference>
<evidence type="ECO:0000256" key="7">
    <source>
        <dbReference type="ARBA" id="ARBA00055717"/>
    </source>
</evidence>
<evidence type="ECO:0000256" key="5">
    <source>
        <dbReference type="ARBA" id="ARBA00023242"/>
    </source>
</evidence>
<sequence>MSDDEAKEEKELDLSSNDVVTKYKDAAEIVNRALQRVISECKPKAKIVDLCEKGDSYIREQTANMYKNAKKKIEKGVAFPTCISVNSTVCHFSPPAGDEAVIEKNDMVKIDMGCHIDGFIAVVAHTHVITEGPATGRAADVIAAAKTSADVALRLVKPGKKNKDVTEAIQKVAAAYDCKIAEGVLSHQMKQFVIDGNKVILSANNPETRVDDAEFEENEVYAIDIVTTTGEGKLKLLDEKETTVYKRAVDKNYHLKMKSSRHIFSEINQKFPIMPFTARALEDKRARLGLVECVNHDLLQPYPVLHEKSGEFVAHIKFTVLLMPNGSDKITGLHPLQELKPTKVVDDPEIKAWLSLSTKSKKKGGGKKKKGKKGDAQEESTDATVDGADSMDTSQA</sequence>
<dbReference type="GO" id="GO:0001558">
    <property type="term" value="P:regulation of cell growth"/>
    <property type="evidence" value="ECO:0007669"/>
    <property type="project" value="UniProtKB-ARBA"/>
</dbReference>
<feature type="region of interest" description="Disordered" evidence="9">
    <location>
        <begin position="356"/>
        <end position="396"/>
    </location>
</feature>
<dbReference type="InterPro" id="IPR036390">
    <property type="entry name" value="WH_DNA-bd_sf"/>
</dbReference>
<dbReference type="PANTHER" id="PTHR10804:SF11">
    <property type="entry name" value="PROLIFERATION-ASSOCIATED PROTEIN 2G4"/>
    <property type="match status" value="1"/>
</dbReference>
<dbReference type="NCBIfam" id="TIGR00495">
    <property type="entry name" value="crvDNA_42K"/>
    <property type="match status" value="1"/>
</dbReference>
<dbReference type="FunFam" id="1.10.10.10:FF:000029">
    <property type="entry name" value="Proliferation-associated 2G4, a"/>
    <property type="match status" value="1"/>
</dbReference>
<evidence type="ECO:0000256" key="9">
    <source>
        <dbReference type="SAM" id="MobiDB-lite"/>
    </source>
</evidence>
<name>A0A0C9RS88_9CONI</name>
<dbReference type="InterPro" id="IPR001714">
    <property type="entry name" value="Pept_M24_MAP"/>
</dbReference>
<dbReference type="SUPFAM" id="SSF46785">
    <property type="entry name" value="Winged helix' DNA-binding domain"/>
    <property type="match status" value="1"/>
</dbReference>
<keyword evidence="5" id="KW-0539">Nucleus</keyword>